<sequence>MDNEQRILEELVKAKENIKHPVIEPLNRIHKTQTLLSLKHSAEPLPEGYIEEEEEIGEGEVEGKEVEEIGEGEVEGEELVKNDESIATRKSKYNAKLKNWFNSPDFDKTYGPKTIHNQIILGKSLIPYSKKNKGYKYILSVIDCFTKYAWAIPLKSKTAKEVTNAMSTILINRSPQLLQLDNGKEFYNSIFDTLMKKEFTVRGNHNWLSILSALINEYNNTRHRTIGMTPTEADYKPTLVRMKHKNMSDKRNKFKVGDSVRVSTHKEDYTGNPIAGCFYVEEINKTEFTNTYLIEKVIRIKGQKVFVKWLGFDNSHNTTRESEKNILFSELVVSNKSIQNELTSCNQQTDKHEIDIKSLNKKLENLINQVSLITTTVDDIQQFICKLSGVLGSISDLESRIRNIEVFTAPPPQYATEYTESMKKKIEKTITKSIPNDTRNNDLEYHRKENYGE</sequence>
<feature type="region of interest" description="Disordered" evidence="2">
    <location>
        <begin position="431"/>
        <end position="453"/>
    </location>
</feature>
<organism evidence="5 6">
    <name type="scientific">Cinara cedri</name>
    <dbReference type="NCBI Taxonomy" id="506608"/>
    <lineage>
        <taxon>Eukaryota</taxon>
        <taxon>Metazoa</taxon>
        <taxon>Ecdysozoa</taxon>
        <taxon>Arthropoda</taxon>
        <taxon>Hexapoda</taxon>
        <taxon>Insecta</taxon>
        <taxon>Pterygota</taxon>
        <taxon>Neoptera</taxon>
        <taxon>Paraneoptera</taxon>
        <taxon>Hemiptera</taxon>
        <taxon>Sternorrhyncha</taxon>
        <taxon>Aphidomorpha</taxon>
        <taxon>Aphidoidea</taxon>
        <taxon>Aphididae</taxon>
        <taxon>Lachninae</taxon>
        <taxon>Cinara</taxon>
    </lineage>
</organism>
<feature type="compositionally biased region" description="Basic and acidic residues" evidence="2">
    <location>
        <begin position="439"/>
        <end position="453"/>
    </location>
</feature>
<feature type="domain" description="Integrase catalytic" evidence="4">
    <location>
        <begin position="108"/>
        <end position="197"/>
    </location>
</feature>
<evidence type="ECO:0000256" key="1">
    <source>
        <dbReference type="SAM" id="Coils"/>
    </source>
</evidence>
<dbReference type="SUPFAM" id="SSF53098">
    <property type="entry name" value="Ribonuclease H-like"/>
    <property type="match status" value="1"/>
</dbReference>
<feature type="coiled-coil region" evidence="1">
    <location>
        <begin position="349"/>
        <end position="376"/>
    </location>
</feature>
<evidence type="ECO:0000313" key="5">
    <source>
        <dbReference type="EMBL" id="VVC30825.1"/>
    </source>
</evidence>
<keyword evidence="1" id="KW-0175">Coiled coil</keyword>
<reference evidence="5 6" key="1">
    <citation type="submission" date="2019-08" db="EMBL/GenBank/DDBJ databases">
        <authorList>
            <person name="Alioto T."/>
            <person name="Alioto T."/>
            <person name="Gomez Garrido J."/>
        </authorList>
    </citation>
    <scope>NUCLEOTIDE SEQUENCE [LARGE SCALE GENOMIC DNA]</scope>
</reference>
<dbReference type="InterPro" id="IPR012337">
    <property type="entry name" value="RNaseH-like_sf"/>
</dbReference>
<dbReference type="Proteomes" id="UP000325440">
    <property type="component" value="Unassembled WGS sequence"/>
</dbReference>
<dbReference type="Gene3D" id="3.30.420.10">
    <property type="entry name" value="Ribonuclease H-like superfamily/Ribonuclease H"/>
    <property type="match status" value="1"/>
</dbReference>
<dbReference type="PROSITE" id="PS50013">
    <property type="entry name" value="CHROMO_2"/>
    <property type="match status" value="1"/>
</dbReference>
<gene>
    <name evidence="5" type="ORF">CINCED_3A009825</name>
</gene>
<evidence type="ECO:0000313" key="6">
    <source>
        <dbReference type="Proteomes" id="UP000325440"/>
    </source>
</evidence>
<name>A0A5E4MF48_9HEMI</name>
<dbReference type="GO" id="GO:0015074">
    <property type="term" value="P:DNA integration"/>
    <property type="evidence" value="ECO:0007669"/>
    <property type="project" value="InterPro"/>
</dbReference>
<dbReference type="InterPro" id="IPR001584">
    <property type="entry name" value="Integrase_cat-core"/>
</dbReference>
<accession>A0A5E4MF48</accession>
<dbReference type="GO" id="GO:0003676">
    <property type="term" value="F:nucleic acid binding"/>
    <property type="evidence" value="ECO:0007669"/>
    <property type="project" value="InterPro"/>
</dbReference>
<dbReference type="PANTHER" id="PTHR46585:SF1">
    <property type="entry name" value="CHROMO DOMAIN-CONTAINING PROTEIN"/>
    <property type="match status" value="1"/>
</dbReference>
<evidence type="ECO:0000259" key="3">
    <source>
        <dbReference type="PROSITE" id="PS50013"/>
    </source>
</evidence>
<proteinExistence type="predicted"/>
<dbReference type="AlphaFoldDB" id="A0A5E4MF48"/>
<keyword evidence="6" id="KW-1185">Reference proteome</keyword>
<feature type="domain" description="Chromo" evidence="3">
    <location>
        <begin position="292"/>
        <end position="332"/>
    </location>
</feature>
<dbReference type="OrthoDB" id="6621683at2759"/>
<dbReference type="EMBL" id="CABPRJ010000541">
    <property type="protein sequence ID" value="VVC30825.1"/>
    <property type="molecule type" value="Genomic_DNA"/>
</dbReference>
<dbReference type="PROSITE" id="PS50994">
    <property type="entry name" value="INTEGRASE"/>
    <property type="match status" value="1"/>
</dbReference>
<evidence type="ECO:0000256" key="2">
    <source>
        <dbReference type="SAM" id="MobiDB-lite"/>
    </source>
</evidence>
<dbReference type="PANTHER" id="PTHR46585">
    <property type="entry name" value="INTEGRASE CORE DOMAIN CONTAINING PROTEIN"/>
    <property type="match status" value="1"/>
</dbReference>
<protein>
    <submittedName>
        <fullName evidence="5">Ribonuclease H-like domain,Integrase, catalytic core,Chromo/chromo shadow domain</fullName>
    </submittedName>
</protein>
<evidence type="ECO:0000259" key="4">
    <source>
        <dbReference type="PROSITE" id="PS50994"/>
    </source>
</evidence>
<dbReference type="InterPro" id="IPR000953">
    <property type="entry name" value="Chromo/chromo_shadow_dom"/>
</dbReference>
<dbReference type="InterPro" id="IPR036397">
    <property type="entry name" value="RNaseH_sf"/>
</dbReference>